<dbReference type="AlphaFoldDB" id="L0DTX3"/>
<dbReference type="KEGG" id="tni:TVNIR_0104"/>
<organism evidence="1 2">
    <name type="scientific">Thioalkalivibrio nitratireducens (strain DSM 14787 / UNIQEM 213 / ALEN2)</name>
    <dbReference type="NCBI Taxonomy" id="1255043"/>
    <lineage>
        <taxon>Bacteria</taxon>
        <taxon>Pseudomonadati</taxon>
        <taxon>Pseudomonadota</taxon>
        <taxon>Gammaproteobacteria</taxon>
        <taxon>Chromatiales</taxon>
        <taxon>Ectothiorhodospiraceae</taxon>
        <taxon>Thioalkalivibrio</taxon>
    </lineage>
</organism>
<dbReference type="eggNOG" id="COG3547">
    <property type="taxonomic scope" value="Bacteria"/>
</dbReference>
<accession>L0DTX3</accession>
<evidence type="ECO:0000313" key="1">
    <source>
        <dbReference type="EMBL" id="AGA31816.1"/>
    </source>
</evidence>
<sequence>MSIRKGHKRSIVALAHKLLRIVYAMLNHAAPYQDRTVDYEALVVQRNAPRWLKMLEKHGYLTAT</sequence>
<reference evidence="1" key="1">
    <citation type="submission" date="2015-12" db="EMBL/GenBank/DDBJ databases">
        <authorList>
            <person name="Tikhonova T.V."/>
            <person name="Pavlov A.R."/>
            <person name="Beletsky A.V."/>
            <person name="Mardanov A.V."/>
            <person name="Sorokin D.Y."/>
            <person name="Ravin N.V."/>
            <person name="Popov V.O."/>
        </authorList>
    </citation>
    <scope>NUCLEOTIDE SEQUENCE</scope>
    <source>
        <strain evidence="1">DSM 14787</strain>
    </source>
</reference>
<dbReference type="Proteomes" id="UP000010809">
    <property type="component" value="Chromosome"/>
</dbReference>
<keyword evidence="2" id="KW-1185">Reference proteome</keyword>
<proteinExistence type="predicted"/>
<name>L0DTX3_THIND</name>
<dbReference type="PATRIC" id="fig|1255043.3.peg.104"/>
<evidence type="ECO:0000313" key="2">
    <source>
        <dbReference type="Proteomes" id="UP000010809"/>
    </source>
</evidence>
<gene>
    <name evidence="1" type="ordered locus">TVNIR_0104</name>
</gene>
<protein>
    <submittedName>
        <fullName evidence="1">Uncharacterized protein</fullName>
    </submittedName>
</protein>
<dbReference type="HOGENOM" id="CLU_3067245_0_0_6"/>
<dbReference type="EMBL" id="CP003989">
    <property type="protein sequence ID" value="AGA31816.1"/>
    <property type="molecule type" value="Genomic_DNA"/>
</dbReference>